<dbReference type="PhylomeDB" id="B4IZY9"/>
<accession>B4IZY9</accession>
<feature type="chain" id="PRO_5002807816" evidence="1">
    <location>
        <begin position="19"/>
        <end position="440"/>
    </location>
</feature>
<dbReference type="FunCoup" id="B4IZY9">
    <property type="interactions" value="1"/>
</dbReference>
<dbReference type="Proteomes" id="UP000001070">
    <property type="component" value="Unassembled WGS sequence"/>
</dbReference>
<evidence type="ECO:0000256" key="1">
    <source>
        <dbReference type="SAM" id="SignalP"/>
    </source>
</evidence>
<dbReference type="EMBL" id="CH916366">
    <property type="protein sequence ID" value="EDV96761.1"/>
    <property type="molecule type" value="Genomic_DNA"/>
</dbReference>
<dbReference type="OrthoDB" id="7969820at2759"/>
<keyword evidence="3" id="KW-1185">Reference proteome</keyword>
<dbReference type="InParanoid" id="B4IZY9"/>
<name>B4IZY9_DROGR</name>
<sequence length="440" mass="50084">MAFSVCLVLFLALPLKHGLGLFINSSSSNSSNNSELLAILNATNLSVDLLLRIDVMTGENASLTTTETPLSLESIIRAEINRDWERGRLVLDLASMVRTVQLKHAIYEALWLELQQMQQIYNPLKLLDFYTELEQLSDVPPPLLEKVYQALVQSSAQLLSAPFHASSQCAIFPLVTQLLQRLTLSTLDYLKDILEALFNVILALESNLGVVQRLGSFSDNLTQLTQANLQLQQRPELQLDEQAHRALVQNLRTLLEQSTFIEEVEYALQQQVYAQLPEADRILYTAQKVCLRNVSDAYGYIYECPQTYLICTNAHDPRKASYNLQRGHGGLNNSLQFAFYSSYWNNHYIFLEPSNHTAPNAIIKNIYSRDAINWWYAVIQEDGTSVALFDAATNSSVLCGGDQQYWDTGEEHVYTRNAEEFANYRRECVWRIEDCSYIEK</sequence>
<reference evidence="2 3" key="1">
    <citation type="journal article" date="2007" name="Nature">
        <title>Evolution of genes and genomes on the Drosophila phylogeny.</title>
        <authorList>
            <consortium name="Drosophila 12 Genomes Consortium"/>
            <person name="Clark A.G."/>
            <person name="Eisen M.B."/>
            <person name="Smith D.R."/>
            <person name="Bergman C.M."/>
            <person name="Oliver B."/>
            <person name="Markow T.A."/>
            <person name="Kaufman T.C."/>
            <person name="Kellis M."/>
            <person name="Gelbart W."/>
            <person name="Iyer V.N."/>
            <person name="Pollard D.A."/>
            <person name="Sackton T.B."/>
            <person name="Larracuente A.M."/>
            <person name="Singh N.D."/>
            <person name="Abad J.P."/>
            <person name="Abt D.N."/>
            <person name="Adryan B."/>
            <person name="Aguade M."/>
            <person name="Akashi H."/>
            <person name="Anderson W.W."/>
            <person name="Aquadro C.F."/>
            <person name="Ardell D.H."/>
            <person name="Arguello R."/>
            <person name="Artieri C.G."/>
            <person name="Barbash D.A."/>
            <person name="Barker D."/>
            <person name="Barsanti P."/>
            <person name="Batterham P."/>
            <person name="Batzoglou S."/>
            <person name="Begun D."/>
            <person name="Bhutkar A."/>
            <person name="Blanco E."/>
            <person name="Bosak S.A."/>
            <person name="Bradley R.K."/>
            <person name="Brand A.D."/>
            <person name="Brent M.R."/>
            <person name="Brooks A.N."/>
            <person name="Brown R.H."/>
            <person name="Butlin R.K."/>
            <person name="Caggese C."/>
            <person name="Calvi B.R."/>
            <person name="Bernardo de Carvalho A."/>
            <person name="Caspi A."/>
            <person name="Castrezana S."/>
            <person name="Celniker S.E."/>
            <person name="Chang J.L."/>
            <person name="Chapple C."/>
            <person name="Chatterji S."/>
            <person name="Chinwalla A."/>
            <person name="Civetta A."/>
            <person name="Clifton S.W."/>
            <person name="Comeron J.M."/>
            <person name="Costello J.C."/>
            <person name="Coyne J.A."/>
            <person name="Daub J."/>
            <person name="David R.G."/>
            <person name="Delcher A.L."/>
            <person name="Delehaunty K."/>
            <person name="Do C.B."/>
            <person name="Ebling H."/>
            <person name="Edwards K."/>
            <person name="Eickbush T."/>
            <person name="Evans J.D."/>
            <person name="Filipski A."/>
            <person name="Findeiss S."/>
            <person name="Freyhult E."/>
            <person name="Fulton L."/>
            <person name="Fulton R."/>
            <person name="Garcia A.C."/>
            <person name="Gardiner A."/>
            <person name="Garfield D.A."/>
            <person name="Garvin B.E."/>
            <person name="Gibson G."/>
            <person name="Gilbert D."/>
            <person name="Gnerre S."/>
            <person name="Godfrey J."/>
            <person name="Good R."/>
            <person name="Gotea V."/>
            <person name="Gravely B."/>
            <person name="Greenberg A.J."/>
            <person name="Griffiths-Jones S."/>
            <person name="Gross S."/>
            <person name="Guigo R."/>
            <person name="Gustafson E.A."/>
            <person name="Haerty W."/>
            <person name="Hahn M.W."/>
            <person name="Halligan D.L."/>
            <person name="Halpern A.L."/>
            <person name="Halter G.M."/>
            <person name="Han M.V."/>
            <person name="Heger A."/>
            <person name="Hillier L."/>
            <person name="Hinrichs A.S."/>
            <person name="Holmes I."/>
            <person name="Hoskins R.A."/>
            <person name="Hubisz M.J."/>
            <person name="Hultmark D."/>
            <person name="Huntley M.A."/>
            <person name="Jaffe D.B."/>
            <person name="Jagadeeshan S."/>
            <person name="Jeck W.R."/>
            <person name="Johnson J."/>
            <person name="Jones C.D."/>
            <person name="Jordan W.C."/>
            <person name="Karpen G.H."/>
            <person name="Kataoka E."/>
            <person name="Keightley P.D."/>
            <person name="Kheradpour P."/>
            <person name="Kirkness E.F."/>
            <person name="Koerich L.B."/>
            <person name="Kristiansen K."/>
            <person name="Kudrna D."/>
            <person name="Kulathinal R.J."/>
            <person name="Kumar S."/>
            <person name="Kwok R."/>
            <person name="Lander E."/>
            <person name="Langley C.H."/>
            <person name="Lapoint R."/>
            <person name="Lazzaro B.P."/>
            <person name="Lee S.J."/>
            <person name="Levesque L."/>
            <person name="Li R."/>
            <person name="Lin C.F."/>
            <person name="Lin M.F."/>
            <person name="Lindblad-Toh K."/>
            <person name="Llopart A."/>
            <person name="Long M."/>
            <person name="Low L."/>
            <person name="Lozovsky E."/>
            <person name="Lu J."/>
            <person name="Luo M."/>
            <person name="Machado C.A."/>
            <person name="Makalowski W."/>
            <person name="Marzo M."/>
            <person name="Matsuda M."/>
            <person name="Matzkin L."/>
            <person name="McAllister B."/>
            <person name="McBride C.S."/>
            <person name="McKernan B."/>
            <person name="McKernan K."/>
            <person name="Mendez-Lago M."/>
            <person name="Minx P."/>
            <person name="Mollenhauer M.U."/>
            <person name="Montooth K."/>
            <person name="Mount S.M."/>
            <person name="Mu X."/>
            <person name="Myers E."/>
            <person name="Negre B."/>
            <person name="Newfeld S."/>
            <person name="Nielsen R."/>
            <person name="Noor M.A."/>
            <person name="O'Grady P."/>
            <person name="Pachter L."/>
            <person name="Papaceit M."/>
            <person name="Parisi M.J."/>
            <person name="Parisi M."/>
            <person name="Parts L."/>
            <person name="Pedersen J.S."/>
            <person name="Pesole G."/>
            <person name="Phillippy A.M."/>
            <person name="Ponting C.P."/>
            <person name="Pop M."/>
            <person name="Porcelli D."/>
            <person name="Powell J.R."/>
            <person name="Prohaska S."/>
            <person name="Pruitt K."/>
            <person name="Puig M."/>
            <person name="Quesneville H."/>
            <person name="Ram K.R."/>
            <person name="Rand D."/>
            <person name="Rasmussen M.D."/>
            <person name="Reed L.K."/>
            <person name="Reenan R."/>
            <person name="Reily A."/>
            <person name="Remington K.A."/>
            <person name="Rieger T.T."/>
            <person name="Ritchie M.G."/>
            <person name="Robin C."/>
            <person name="Rogers Y.H."/>
            <person name="Rohde C."/>
            <person name="Rozas J."/>
            <person name="Rubenfield M.J."/>
            <person name="Ruiz A."/>
            <person name="Russo S."/>
            <person name="Salzberg S.L."/>
            <person name="Sanchez-Gracia A."/>
            <person name="Saranga D.J."/>
            <person name="Sato H."/>
            <person name="Schaeffer S.W."/>
            <person name="Schatz M.C."/>
            <person name="Schlenke T."/>
            <person name="Schwartz R."/>
            <person name="Segarra C."/>
            <person name="Singh R.S."/>
            <person name="Sirot L."/>
            <person name="Sirota M."/>
            <person name="Sisneros N.B."/>
            <person name="Smith C.D."/>
            <person name="Smith T.F."/>
            <person name="Spieth J."/>
            <person name="Stage D.E."/>
            <person name="Stark A."/>
            <person name="Stephan W."/>
            <person name="Strausberg R.L."/>
            <person name="Strempel S."/>
            <person name="Sturgill D."/>
            <person name="Sutton G."/>
            <person name="Sutton G.G."/>
            <person name="Tao W."/>
            <person name="Teichmann S."/>
            <person name="Tobari Y.N."/>
            <person name="Tomimura Y."/>
            <person name="Tsolas J.M."/>
            <person name="Valente V.L."/>
            <person name="Venter E."/>
            <person name="Venter J.C."/>
            <person name="Vicario S."/>
            <person name="Vieira F.G."/>
            <person name="Vilella A.J."/>
            <person name="Villasante A."/>
            <person name="Walenz B."/>
            <person name="Wang J."/>
            <person name="Wasserman M."/>
            <person name="Watts T."/>
            <person name="Wilson D."/>
            <person name="Wilson R.K."/>
            <person name="Wing R.A."/>
            <person name="Wolfner M.F."/>
            <person name="Wong A."/>
            <person name="Wong G.K."/>
            <person name="Wu C.I."/>
            <person name="Wu G."/>
            <person name="Yamamoto D."/>
            <person name="Yang H.P."/>
            <person name="Yang S.P."/>
            <person name="Yorke J.A."/>
            <person name="Yoshida K."/>
            <person name="Zdobnov E."/>
            <person name="Zhang P."/>
            <person name="Zhang Y."/>
            <person name="Zimin A.V."/>
            <person name="Baldwin J."/>
            <person name="Abdouelleil A."/>
            <person name="Abdulkadir J."/>
            <person name="Abebe A."/>
            <person name="Abera B."/>
            <person name="Abreu J."/>
            <person name="Acer S.C."/>
            <person name="Aftuck L."/>
            <person name="Alexander A."/>
            <person name="An P."/>
            <person name="Anderson E."/>
            <person name="Anderson S."/>
            <person name="Arachi H."/>
            <person name="Azer M."/>
            <person name="Bachantsang P."/>
            <person name="Barry A."/>
            <person name="Bayul T."/>
            <person name="Berlin A."/>
            <person name="Bessette D."/>
            <person name="Bloom T."/>
            <person name="Blye J."/>
            <person name="Boguslavskiy L."/>
            <person name="Bonnet C."/>
            <person name="Boukhgalter B."/>
            <person name="Bourzgui I."/>
            <person name="Brown A."/>
            <person name="Cahill P."/>
            <person name="Channer S."/>
            <person name="Cheshatsang Y."/>
            <person name="Chuda L."/>
            <person name="Citroen M."/>
            <person name="Collymore A."/>
            <person name="Cooke P."/>
            <person name="Costello M."/>
            <person name="D'Aco K."/>
            <person name="Daza R."/>
            <person name="De Haan G."/>
            <person name="DeGray S."/>
            <person name="DeMaso C."/>
            <person name="Dhargay N."/>
            <person name="Dooley K."/>
            <person name="Dooley E."/>
            <person name="Doricent M."/>
            <person name="Dorje P."/>
            <person name="Dorjee K."/>
            <person name="Dupes A."/>
            <person name="Elong R."/>
            <person name="Falk J."/>
            <person name="Farina A."/>
            <person name="Faro S."/>
            <person name="Ferguson D."/>
            <person name="Fisher S."/>
            <person name="Foley C.D."/>
            <person name="Franke A."/>
            <person name="Friedrich D."/>
            <person name="Gadbois L."/>
            <person name="Gearin G."/>
            <person name="Gearin C.R."/>
            <person name="Giannoukos G."/>
            <person name="Goode T."/>
            <person name="Graham J."/>
            <person name="Grandbois E."/>
            <person name="Grewal S."/>
            <person name="Gyaltsen K."/>
            <person name="Hafez N."/>
            <person name="Hagos B."/>
            <person name="Hall J."/>
            <person name="Henson C."/>
            <person name="Hollinger A."/>
            <person name="Honan T."/>
            <person name="Huard M.D."/>
            <person name="Hughes L."/>
            <person name="Hurhula B."/>
            <person name="Husby M.E."/>
            <person name="Kamat A."/>
            <person name="Kanga B."/>
            <person name="Kashin S."/>
            <person name="Khazanovich D."/>
            <person name="Kisner P."/>
            <person name="Lance K."/>
            <person name="Lara M."/>
            <person name="Lee W."/>
            <person name="Lennon N."/>
            <person name="Letendre F."/>
            <person name="LeVine R."/>
            <person name="Lipovsky A."/>
            <person name="Liu X."/>
            <person name="Liu J."/>
            <person name="Liu S."/>
            <person name="Lokyitsang T."/>
            <person name="Lokyitsang Y."/>
            <person name="Lubonja R."/>
            <person name="Lui A."/>
            <person name="MacDonald P."/>
            <person name="Magnisalis V."/>
            <person name="Maru K."/>
            <person name="Matthews C."/>
            <person name="McCusker W."/>
            <person name="McDonough S."/>
            <person name="Mehta T."/>
            <person name="Meldrim J."/>
            <person name="Meneus L."/>
            <person name="Mihai O."/>
            <person name="Mihalev A."/>
            <person name="Mihova T."/>
            <person name="Mittelman R."/>
            <person name="Mlenga V."/>
            <person name="Montmayeur A."/>
            <person name="Mulrain L."/>
            <person name="Navidi A."/>
            <person name="Naylor J."/>
            <person name="Negash T."/>
            <person name="Nguyen T."/>
            <person name="Nguyen N."/>
            <person name="Nicol R."/>
            <person name="Norbu C."/>
            <person name="Norbu N."/>
            <person name="Novod N."/>
            <person name="O'Neill B."/>
            <person name="Osman S."/>
            <person name="Markiewicz E."/>
            <person name="Oyono O.L."/>
            <person name="Patti C."/>
            <person name="Phunkhang P."/>
            <person name="Pierre F."/>
            <person name="Priest M."/>
            <person name="Raghuraman S."/>
            <person name="Rege F."/>
            <person name="Reyes R."/>
            <person name="Rise C."/>
            <person name="Rogov P."/>
            <person name="Ross K."/>
            <person name="Ryan E."/>
            <person name="Settipalli S."/>
            <person name="Shea T."/>
            <person name="Sherpa N."/>
            <person name="Shi L."/>
            <person name="Shih D."/>
            <person name="Sparrow T."/>
            <person name="Spaulding J."/>
            <person name="Stalker J."/>
            <person name="Stange-Thomann N."/>
            <person name="Stavropoulos S."/>
            <person name="Stone C."/>
            <person name="Strader C."/>
            <person name="Tesfaye S."/>
            <person name="Thomson T."/>
            <person name="Thoulutsang Y."/>
            <person name="Thoulutsang D."/>
            <person name="Topham K."/>
            <person name="Topping I."/>
            <person name="Tsamla T."/>
            <person name="Vassiliev H."/>
            <person name="Vo A."/>
            <person name="Wangchuk T."/>
            <person name="Wangdi T."/>
            <person name="Weiand M."/>
            <person name="Wilkinson J."/>
            <person name="Wilson A."/>
            <person name="Yadav S."/>
            <person name="Young G."/>
            <person name="Yu Q."/>
            <person name="Zembek L."/>
            <person name="Zhong D."/>
            <person name="Zimmer A."/>
            <person name="Zwirko Z."/>
            <person name="Jaffe D.B."/>
            <person name="Alvarez P."/>
            <person name="Brockman W."/>
            <person name="Butler J."/>
            <person name="Chin C."/>
            <person name="Gnerre S."/>
            <person name="Grabherr M."/>
            <person name="Kleber M."/>
            <person name="Mauceli E."/>
            <person name="MacCallum I."/>
        </authorList>
    </citation>
    <scope>NUCLEOTIDE SEQUENCE [LARGE SCALE GENOMIC DNA]</scope>
    <source>
        <strain evidence="3">Tucson 15287-2541.00</strain>
    </source>
</reference>
<protein>
    <submittedName>
        <fullName evidence="2">GH15033</fullName>
    </submittedName>
</protein>
<dbReference type="HOGENOM" id="CLU_628939_0_0_1"/>
<feature type="signal peptide" evidence="1">
    <location>
        <begin position="1"/>
        <end position="18"/>
    </location>
</feature>
<keyword evidence="1" id="KW-0732">Signal</keyword>
<organism evidence="3">
    <name type="scientific">Drosophila grimshawi</name>
    <name type="common">Hawaiian fruit fly</name>
    <name type="synonym">Idiomyia grimshawi</name>
    <dbReference type="NCBI Taxonomy" id="7222"/>
    <lineage>
        <taxon>Eukaryota</taxon>
        <taxon>Metazoa</taxon>
        <taxon>Ecdysozoa</taxon>
        <taxon>Arthropoda</taxon>
        <taxon>Hexapoda</taxon>
        <taxon>Insecta</taxon>
        <taxon>Pterygota</taxon>
        <taxon>Neoptera</taxon>
        <taxon>Endopterygota</taxon>
        <taxon>Diptera</taxon>
        <taxon>Brachycera</taxon>
        <taxon>Muscomorpha</taxon>
        <taxon>Ephydroidea</taxon>
        <taxon>Drosophilidae</taxon>
        <taxon>Drosophila</taxon>
        <taxon>Hawaiian Drosophila</taxon>
    </lineage>
</organism>
<dbReference type="KEGG" id="dgr:6558980"/>
<proteinExistence type="predicted"/>
<dbReference type="OMA" id="ECPQTYL"/>
<dbReference type="eggNOG" id="ENOG502RX6N">
    <property type="taxonomic scope" value="Eukaryota"/>
</dbReference>
<gene>
    <name evidence="2" type="primary">Dgri\GH15033</name>
    <name evidence="2" type="ORF">Dgri_GH15033</name>
</gene>
<evidence type="ECO:0000313" key="3">
    <source>
        <dbReference type="Proteomes" id="UP000001070"/>
    </source>
</evidence>
<evidence type="ECO:0000313" key="2">
    <source>
        <dbReference type="EMBL" id="EDV96761.1"/>
    </source>
</evidence>
<dbReference type="AlphaFoldDB" id="B4IZY9"/>